<proteinExistence type="predicted"/>
<name>A0A917GIU7_9MICC</name>
<gene>
    <name evidence="2" type="ORF">GCM10011374_07390</name>
</gene>
<feature type="compositionally biased region" description="Low complexity" evidence="1">
    <location>
        <begin position="55"/>
        <end position="65"/>
    </location>
</feature>
<reference evidence="2" key="1">
    <citation type="journal article" date="2014" name="Int. J. Syst. Evol. Microbiol.">
        <title>Complete genome sequence of Corynebacterium casei LMG S-19264T (=DSM 44701T), isolated from a smear-ripened cheese.</title>
        <authorList>
            <consortium name="US DOE Joint Genome Institute (JGI-PGF)"/>
            <person name="Walter F."/>
            <person name="Albersmeier A."/>
            <person name="Kalinowski J."/>
            <person name="Ruckert C."/>
        </authorList>
    </citation>
    <scope>NUCLEOTIDE SEQUENCE</scope>
    <source>
        <strain evidence="2">CGMCC 1.12187</strain>
    </source>
</reference>
<organism evidence="2 3">
    <name type="scientific">Kocuria dechangensis</name>
    <dbReference type="NCBI Taxonomy" id="1176249"/>
    <lineage>
        <taxon>Bacteria</taxon>
        <taxon>Bacillati</taxon>
        <taxon>Actinomycetota</taxon>
        <taxon>Actinomycetes</taxon>
        <taxon>Micrococcales</taxon>
        <taxon>Micrococcaceae</taxon>
        <taxon>Kocuria</taxon>
    </lineage>
</organism>
<evidence type="ECO:0000313" key="2">
    <source>
        <dbReference type="EMBL" id="GGG47501.1"/>
    </source>
</evidence>
<dbReference type="EMBL" id="BMEQ01000002">
    <property type="protein sequence ID" value="GGG47501.1"/>
    <property type="molecule type" value="Genomic_DNA"/>
</dbReference>
<comment type="caution">
    <text evidence="2">The sequence shown here is derived from an EMBL/GenBank/DDBJ whole genome shotgun (WGS) entry which is preliminary data.</text>
</comment>
<dbReference type="Proteomes" id="UP000638848">
    <property type="component" value="Unassembled WGS sequence"/>
</dbReference>
<sequence>MAMSVPISLSICSSENVTAIIRPPVRQSRVLPLGSPVSAALAGGRRDDRDGSGGSCSSAAGVKDG</sequence>
<dbReference type="AlphaFoldDB" id="A0A917GIU7"/>
<reference evidence="2" key="2">
    <citation type="submission" date="2020-09" db="EMBL/GenBank/DDBJ databases">
        <authorList>
            <person name="Sun Q."/>
            <person name="Zhou Y."/>
        </authorList>
    </citation>
    <scope>NUCLEOTIDE SEQUENCE</scope>
    <source>
        <strain evidence="2">CGMCC 1.12187</strain>
    </source>
</reference>
<evidence type="ECO:0000313" key="3">
    <source>
        <dbReference type="Proteomes" id="UP000638848"/>
    </source>
</evidence>
<evidence type="ECO:0000256" key="1">
    <source>
        <dbReference type="SAM" id="MobiDB-lite"/>
    </source>
</evidence>
<protein>
    <submittedName>
        <fullName evidence="2">Uncharacterized protein</fullName>
    </submittedName>
</protein>
<feature type="region of interest" description="Disordered" evidence="1">
    <location>
        <begin position="38"/>
        <end position="65"/>
    </location>
</feature>
<keyword evidence="3" id="KW-1185">Reference proteome</keyword>
<accession>A0A917GIU7</accession>